<dbReference type="InterPro" id="IPR013154">
    <property type="entry name" value="ADH-like_N"/>
</dbReference>
<dbReference type="Gene3D" id="3.40.50.720">
    <property type="entry name" value="NAD(P)-binding Rossmann-like Domain"/>
    <property type="match status" value="1"/>
</dbReference>
<dbReference type="PROSITE" id="PS01162">
    <property type="entry name" value="QOR_ZETA_CRYSTAL"/>
    <property type="match status" value="1"/>
</dbReference>
<gene>
    <name evidence="3" type="ORF">ACFWJN_05725</name>
</gene>
<name>A0ABW6FFN1_9ACTN</name>
<dbReference type="SUPFAM" id="SSF50129">
    <property type="entry name" value="GroES-like"/>
    <property type="match status" value="1"/>
</dbReference>
<dbReference type="InterPro" id="IPR002364">
    <property type="entry name" value="Quin_OxRdtase/zeta-crystal_CS"/>
</dbReference>
<evidence type="ECO:0000259" key="2">
    <source>
        <dbReference type="SMART" id="SM00829"/>
    </source>
</evidence>
<dbReference type="RefSeq" id="WP_386709453.1">
    <property type="nucleotide sequence ID" value="NZ_JBHXIJ010000022.1"/>
</dbReference>
<protein>
    <submittedName>
        <fullName evidence="3">NAD(P)-dependent alcohol dehydrogenase</fullName>
    </submittedName>
</protein>
<accession>A0ABW6FFN1</accession>
<dbReference type="PANTHER" id="PTHR11695:SF294">
    <property type="entry name" value="RETICULON-4-INTERACTING PROTEIN 1, MITOCHONDRIAL"/>
    <property type="match status" value="1"/>
</dbReference>
<dbReference type="Pfam" id="PF08240">
    <property type="entry name" value="ADH_N"/>
    <property type="match status" value="1"/>
</dbReference>
<dbReference type="InterPro" id="IPR020843">
    <property type="entry name" value="ER"/>
</dbReference>
<dbReference type="Pfam" id="PF13602">
    <property type="entry name" value="ADH_zinc_N_2"/>
    <property type="match status" value="1"/>
</dbReference>
<dbReference type="SUPFAM" id="SSF51735">
    <property type="entry name" value="NAD(P)-binding Rossmann-fold domains"/>
    <property type="match status" value="1"/>
</dbReference>
<dbReference type="InterPro" id="IPR036291">
    <property type="entry name" value="NAD(P)-bd_dom_sf"/>
</dbReference>
<dbReference type="Proteomes" id="UP001598448">
    <property type="component" value="Unassembled WGS sequence"/>
</dbReference>
<evidence type="ECO:0000313" key="4">
    <source>
        <dbReference type="Proteomes" id="UP001598448"/>
    </source>
</evidence>
<keyword evidence="1" id="KW-0560">Oxidoreductase</keyword>
<dbReference type="EMBL" id="JBHXIJ010000022">
    <property type="protein sequence ID" value="MFD5098465.1"/>
    <property type="molecule type" value="Genomic_DNA"/>
</dbReference>
<evidence type="ECO:0000313" key="3">
    <source>
        <dbReference type="EMBL" id="MFD5098465.1"/>
    </source>
</evidence>
<sequence length="324" mass="34129">MKAMTHAAYGPTSVLRLEEIDRPAPGSGEVLVRIHAASVDPGVWHLMAGMPYLIRAMGFGLRAPKDRVRGQDLAGRVESVGPDVTRFRPGDEVYGACDGSFAEYACAKEESLAHKPANLTFEQAAAVPVSGVTALQAVRDAGRLKAGQSVLVIGAGGGIGHFAVQLAKALGAHVTGVCSTSKADLVRSLGADEVVDYTREDATDGSRRYDLVLDTAGNRPLAALRRALAPRGTLVIVGGEGGGDWIGGNGRQLRALLLSPFTGQRLRGLAVMNLRHGDLDTLREFIEAGSLTPVVDRTCPLAEVPRAIDELMAGQVRGKIVVRI</sequence>
<organism evidence="3 4">
    <name type="scientific">Streptomyces albidochromogenes</name>
    <dbReference type="NCBI Taxonomy" id="329524"/>
    <lineage>
        <taxon>Bacteria</taxon>
        <taxon>Bacillati</taxon>
        <taxon>Actinomycetota</taxon>
        <taxon>Actinomycetes</taxon>
        <taxon>Kitasatosporales</taxon>
        <taxon>Streptomycetaceae</taxon>
        <taxon>Streptomyces</taxon>
    </lineage>
</organism>
<reference evidence="3 4" key="1">
    <citation type="submission" date="2024-09" db="EMBL/GenBank/DDBJ databases">
        <title>The Natural Products Discovery Center: Release of the First 8490 Sequenced Strains for Exploring Actinobacteria Biosynthetic Diversity.</title>
        <authorList>
            <person name="Kalkreuter E."/>
            <person name="Kautsar S.A."/>
            <person name="Yang D."/>
            <person name="Bader C.D."/>
            <person name="Teijaro C.N."/>
            <person name="Fluegel L."/>
            <person name="Davis C.M."/>
            <person name="Simpson J.R."/>
            <person name="Lauterbach L."/>
            <person name="Steele A.D."/>
            <person name="Gui C."/>
            <person name="Meng S."/>
            <person name="Li G."/>
            <person name="Viehrig K."/>
            <person name="Ye F."/>
            <person name="Su P."/>
            <person name="Kiefer A.F."/>
            <person name="Nichols A."/>
            <person name="Cepeda A.J."/>
            <person name="Yan W."/>
            <person name="Fan B."/>
            <person name="Jiang Y."/>
            <person name="Adhikari A."/>
            <person name="Zheng C.-J."/>
            <person name="Schuster L."/>
            <person name="Cowan T.M."/>
            <person name="Smanski M.J."/>
            <person name="Chevrette M.G."/>
            <person name="De Carvalho L.P.S."/>
            <person name="Shen B."/>
        </authorList>
    </citation>
    <scope>NUCLEOTIDE SEQUENCE [LARGE SCALE GENOMIC DNA]</scope>
    <source>
        <strain evidence="3 4">NPDC058348</strain>
    </source>
</reference>
<keyword evidence="4" id="KW-1185">Reference proteome</keyword>
<dbReference type="SMART" id="SM00829">
    <property type="entry name" value="PKS_ER"/>
    <property type="match status" value="1"/>
</dbReference>
<dbReference type="Gene3D" id="3.90.180.10">
    <property type="entry name" value="Medium-chain alcohol dehydrogenases, catalytic domain"/>
    <property type="match status" value="1"/>
</dbReference>
<proteinExistence type="predicted"/>
<feature type="domain" description="Enoyl reductase (ER)" evidence="2">
    <location>
        <begin position="10"/>
        <end position="322"/>
    </location>
</feature>
<dbReference type="CDD" id="cd08267">
    <property type="entry name" value="MDR1"/>
    <property type="match status" value="1"/>
</dbReference>
<evidence type="ECO:0000256" key="1">
    <source>
        <dbReference type="ARBA" id="ARBA00023002"/>
    </source>
</evidence>
<dbReference type="InterPro" id="IPR011032">
    <property type="entry name" value="GroES-like_sf"/>
</dbReference>
<dbReference type="InterPro" id="IPR050700">
    <property type="entry name" value="YIM1/Zinc_Alcohol_DH_Fams"/>
</dbReference>
<comment type="caution">
    <text evidence="3">The sequence shown here is derived from an EMBL/GenBank/DDBJ whole genome shotgun (WGS) entry which is preliminary data.</text>
</comment>
<dbReference type="PANTHER" id="PTHR11695">
    <property type="entry name" value="ALCOHOL DEHYDROGENASE RELATED"/>
    <property type="match status" value="1"/>
</dbReference>